<feature type="region of interest" description="Disordered" evidence="2">
    <location>
        <begin position="30"/>
        <end position="69"/>
    </location>
</feature>
<organism evidence="3 4">
    <name type="scientific">Engelhardtia mirabilis</name>
    <dbReference type="NCBI Taxonomy" id="2528011"/>
    <lineage>
        <taxon>Bacteria</taxon>
        <taxon>Pseudomonadati</taxon>
        <taxon>Planctomycetota</taxon>
        <taxon>Planctomycetia</taxon>
        <taxon>Planctomycetia incertae sedis</taxon>
        <taxon>Engelhardtia</taxon>
    </lineage>
</organism>
<dbReference type="GO" id="GO:0030246">
    <property type="term" value="F:carbohydrate binding"/>
    <property type="evidence" value="ECO:0007669"/>
    <property type="project" value="InterPro"/>
</dbReference>
<gene>
    <name evidence="3" type="ORF">Pla133_11290</name>
</gene>
<dbReference type="InterPro" id="IPR051417">
    <property type="entry name" value="SDr/BOS_complex"/>
</dbReference>
<keyword evidence="3" id="KW-0812">Transmembrane</keyword>
<dbReference type="Gene3D" id="2.60.40.1120">
    <property type="entry name" value="Carboxypeptidase-like, regulatory domain"/>
    <property type="match status" value="4"/>
</dbReference>
<dbReference type="RefSeq" id="WP_145063278.1">
    <property type="nucleotide sequence ID" value="NZ_CP036287.1"/>
</dbReference>
<dbReference type="KEGG" id="pbap:Pla133_11290"/>
<feature type="compositionally biased region" description="Low complexity" evidence="2">
    <location>
        <begin position="59"/>
        <end position="69"/>
    </location>
</feature>
<evidence type="ECO:0000256" key="1">
    <source>
        <dbReference type="ARBA" id="ARBA00022729"/>
    </source>
</evidence>
<evidence type="ECO:0000256" key="2">
    <source>
        <dbReference type="SAM" id="MobiDB-lite"/>
    </source>
</evidence>
<dbReference type="Pfam" id="PF13620">
    <property type="entry name" value="CarboxypepD_reg"/>
    <property type="match status" value="3"/>
</dbReference>
<keyword evidence="4" id="KW-1185">Reference proteome</keyword>
<dbReference type="InterPro" id="IPR013784">
    <property type="entry name" value="Carb-bd-like_fold"/>
</dbReference>
<dbReference type="PANTHER" id="PTHR23303">
    <property type="entry name" value="CARBOXYPEPTIDASE REGULATORY REGION-CONTAINING"/>
    <property type="match status" value="1"/>
</dbReference>
<dbReference type="AlphaFoldDB" id="A0A518BGL5"/>
<protein>
    <submittedName>
        <fullName evidence="3">Nickel uptake substrate-specific transmembrane region</fullName>
    </submittedName>
</protein>
<evidence type="ECO:0000313" key="4">
    <source>
        <dbReference type="Proteomes" id="UP000316921"/>
    </source>
</evidence>
<dbReference type="Proteomes" id="UP000316921">
    <property type="component" value="Chromosome"/>
</dbReference>
<name>A0A518BGL5_9BACT</name>
<sequence length="1191" mass="124994">MQRFALGLLAALILGGMAAVLWFKPASIHSDSSTTPPPAASAPSQSPAETAAPREVRPPEAQAPEAPVVEADTVEVTEAPASARRSIEELGLAIEGFVNLPANLPGDELLEVVVLRSEPSPWQERALLGDSTEDLIDDELALGATEVDARGRFLARVPADTAEVWLLLRGRYIYVSEAVHALPGAEQPVELPAKLGAWVTGNVRPPKSATASELEGLGENIRLDPDLTRAMGMGALDYEGPRRREASADELDQHRFEFRGVRPSQGYKLRVGPKHLAAFSSTPFEVTAGQHVVLDLPVTRGAVLAGVVVDGNGVGIAGAEIEIEQDPMVFGAGGFEVREGKSEADGSFVLGAVAAGHLSMRVKRDGYLDSSQEFDLGEGEFREGLEIVLDSGNSITGRVIWPDGRPAVDVEVNVGFDASFLGGMEAFNAMRGADGEARTDAEGRFVVTGLGKGPFTVRCESKVEGQEDGEDPSRAAAEAADLEDFDPFAESVDSSSLGQNAPWRARADGVRPTSDPLELILERPLGVVGRVVDDLGEPVAKFKVHARTVTGGMLSGLGAESHSDSFTDEAGVFFLGGLRACEWELFAAAEGYGLAEPLLVELPMDEDATVTLTLERTASVSGTVVASNGRAMAGAKVSQPQTLKDFGRMASGDFTRPSTTTDAAGRFTLEGLTPGTVLLVAKAEGHAPSESVSTEVAPAGVATDIVLTLRVGGRILGKIFDKEGEVMPGQSIMCQNPIDPSSQLWANSDDDGEFTFADLAPGQYQVMTLPTGGGGTGDDGAGDFAAMMEQMKFTMATVVEGEDTEVALGAKPEAAVKVTGRVLIGDEPVAGAMLTFFADGGGGFESMKLMSTDKDGRFKTELNKPGGYMINVQQVNGTGQQQSVEFFEVIPEVETHALEIDLPVGGISGRVTGSDGEPAVNARVTLGIEGPIPNGSFTGGNYSEVWTDAKGEYSLKWLRPGDYTVAAGGSFLGGMFGDIGGEVLGRQVRRDLNISEGQWLSGIDFELNEAGRLTGNVVDASGQPVRDAAIFLRDAAGNSIDRITMVQSDAAGKFVYGGLDPGNYRVTARTSGQVTSEPVSASIAAGNDTQVTVSVAAGTMVVVTLTDKQGEDVRCNVEVTGPDGRQVNGLWSMSDLMTALTGGGISSRETRVGPLAPGTYQLVATSADGLSAKKSLTLDGQEERRVRLRLK</sequence>
<keyword evidence="3" id="KW-0472">Membrane</keyword>
<keyword evidence="1" id="KW-0732">Signal</keyword>
<evidence type="ECO:0000313" key="3">
    <source>
        <dbReference type="EMBL" id="QDU66063.1"/>
    </source>
</evidence>
<proteinExistence type="predicted"/>
<dbReference type="PANTHER" id="PTHR23303:SF14">
    <property type="entry name" value="BOS COMPLEX SUBUNIT NOMO1-RELATED"/>
    <property type="match status" value="1"/>
</dbReference>
<dbReference type="SUPFAM" id="SSF49452">
    <property type="entry name" value="Starch-binding domain-like"/>
    <property type="match status" value="5"/>
</dbReference>
<accession>A0A518BGL5</accession>
<dbReference type="EMBL" id="CP036287">
    <property type="protein sequence ID" value="QDU66063.1"/>
    <property type="molecule type" value="Genomic_DNA"/>
</dbReference>
<reference evidence="3 4" key="1">
    <citation type="submission" date="2019-02" db="EMBL/GenBank/DDBJ databases">
        <title>Deep-cultivation of Planctomycetes and their phenomic and genomic characterization uncovers novel biology.</title>
        <authorList>
            <person name="Wiegand S."/>
            <person name="Jogler M."/>
            <person name="Boedeker C."/>
            <person name="Pinto D."/>
            <person name="Vollmers J."/>
            <person name="Rivas-Marin E."/>
            <person name="Kohn T."/>
            <person name="Peeters S.H."/>
            <person name="Heuer A."/>
            <person name="Rast P."/>
            <person name="Oberbeckmann S."/>
            <person name="Bunk B."/>
            <person name="Jeske O."/>
            <person name="Meyerdierks A."/>
            <person name="Storesund J.E."/>
            <person name="Kallscheuer N."/>
            <person name="Luecker S."/>
            <person name="Lage O.M."/>
            <person name="Pohl T."/>
            <person name="Merkel B.J."/>
            <person name="Hornburger P."/>
            <person name="Mueller R.-W."/>
            <person name="Bruemmer F."/>
            <person name="Labrenz M."/>
            <person name="Spormann A.M."/>
            <person name="Op den Camp H."/>
            <person name="Overmann J."/>
            <person name="Amann R."/>
            <person name="Jetten M.S.M."/>
            <person name="Mascher T."/>
            <person name="Medema M.H."/>
            <person name="Devos D.P."/>
            <person name="Kaster A.-K."/>
            <person name="Ovreas L."/>
            <person name="Rohde M."/>
            <person name="Galperin M.Y."/>
            <person name="Jogler C."/>
        </authorList>
    </citation>
    <scope>NUCLEOTIDE SEQUENCE [LARGE SCALE GENOMIC DNA]</scope>
    <source>
        <strain evidence="3 4">Pla133</strain>
    </source>
</reference>
<feature type="compositionally biased region" description="Low complexity" evidence="2">
    <location>
        <begin position="41"/>
        <end position="51"/>
    </location>
</feature>